<sequence>MTLRKLALCMVLILGVVFTTGFTDAMRNVSIVVDGKTLEVSTRYSSPELILHQAGVEIRHKDEFQLKKSDKEEKIIVQRAVPVVIEFEGDRQKVYTTRSNVGEVLKDYGYVGDRFSAELDGATRLEKNLNIKIHDLVAEKEREEAARRAQSVETSRGAMRYVREYDMEATAYLPTDGGGNGITASGMLAERGVVAVDTDVIPLGTRLYIPGYGVAIAGDTGGAINGERIDLCMESYGEAMEFGRRWVKVYVLE</sequence>
<dbReference type="EMBL" id="CP002637">
    <property type="protein sequence ID" value="AEB99498.1"/>
    <property type="molecule type" value="Genomic_DNA"/>
</dbReference>
<evidence type="ECO:0000256" key="1">
    <source>
        <dbReference type="ARBA" id="ARBA00022729"/>
    </source>
</evidence>
<dbReference type="GO" id="GO:0019867">
    <property type="term" value="C:outer membrane"/>
    <property type="evidence" value="ECO:0007669"/>
    <property type="project" value="InterPro"/>
</dbReference>
<evidence type="ECO:0000313" key="4">
    <source>
        <dbReference type="EMBL" id="AEB99498.1"/>
    </source>
</evidence>
<evidence type="ECO:0000313" key="5">
    <source>
        <dbReference type="Proteomes" id="UP000011124"/>
    </source>
</evidence>
<dbReference type="GO" id="GO:0009254">
    <property type="term" value="P:peptidoglycan turnover"/>
    <property type="evidence" value="ECO:0007669"/>
    <property type="project" value="InterPro"/>
</dbReference>
<dbReference type="KEGG" id="ssg:Selsp_0526"/>
<protein>
    <submittedName>
        <fullName evidence="4">3D domain-containing protein</fullName>
    </submittedName>
</protein>
<dbReference type="InterPro" id="IPR007137">
    <property type="entry name" value="DUF348"/>
</dbReference>
<dbReference type="GO" id="GO:0004553">
    <property type="term" value="F:hydrolase activity, hydrolyzing O-glycosyl compounds"/>
    <property type="evidence" value="ECO:0007669"/>
    <property type="project" value="InterPro"/>
</dbReference>
<proteinExistence type="predicted"/>
<reference evidence="4 5" key="1">
    <citation type="submission" date="2011-04" db="EMBL/GenBank/DDBJ databases">
        <title>The complete genome of Selenomonas sputigena DSM 20758.</title>
        <authorList>
            <consortium name="US DOE Joint Genome Institute (JGI-PGF)"/>
            <person name="Lucas S."/>
            <person name="Copeland A."/>
            <person name="Lapidus A."/>
            <person name="Bruce D."/>
            <person name="Goodwin L."/>
            <person name="Pitluck S."/>
            <person name="Peters L."/>
            <person name="Kyrpides N."/>
            <person name="Mavromatis K."/>
            <person name="Ivanova N."/>
            <person name="Ovchinnikova G."/>
            <person name="Teshima H."/>
            <person name="Detter J.C."/>
            <person name="Tapia R."/>
            <person name="Han C."/>
            <person name="Land M."/>
            <person name="Hauser L."/>
            <person name="Markowitz V."/>
            <person name="Cheng J.-F."/>
            <person name="Hugenholtz P."/>
            <person name="Woyke T."/>
            <person name="Wu D."/>
            <person name="Gronow S."/>
            <person name="Wellnitz S."/>
            <person name="Schneider S."/>
            <person name="Klenk H.-P."/>
            <person name="Eisen J.A."/>
        </authorList>
    </citation>
    <scope>NUCLEOTIDE SEQUENCE [LARGE SCALE GENOMIC DNA]</scope>
    <source>
        <strain evidence="5">ATCC 35185 / DSM 20758 / VPI D19B-28</strain>
    </source>
</reference>
<dbReference type="Proteomes" id="UP000011124">
    <property type="component" value="Chromosome"/>
</dbReference>
<accession>F4EYU1</accession>
<name>F4EYU1_SELS3</name>
<dbReference type="Pfam" id="PF03990">
    <property type="entry name" value="DUF348"/>
    <property type="match status" value="2"/>
</dbReference>
<dbReference type="InterPro" id="IPR051933">
    <property type="entry name" value="Resuscitation_pf_RpfB"/>
</dbReference>
<keyword evidence="1" id="KW-0732">Signal</keyword>
<dbReference type="PANTHER" id="PTHR39160">
    <property type="entry name" value="CELL WALL-BINDING PROTEIN YOCH"/>
    <property type="match status" value="1"/>
</dbReference>
<dbReference type="InterPro" id="IPR010611">
    <property type="entry name" value="3D_dom"/>
</dbReference>
<dbReference type="CDD" id="cd22786">
    <property type="entry name" value="DPBB_YuiC-like"/>
    <property type="match status" value="1"/>
</dbReference>
<evidence type="ECO:0000259" key="2">
    <source>
        <dbReference type="Pfam" id="PF03990"/>
    </source>
</evidence>
<organism evidence="4 5">
    <name type="scientific">Selenomonas sputigena (strain ATCC 35185 / DSM 20758 / CCUG 44933 / VPI D19B-28)</name>
    <dbReference type="NCBI Taxonomy" id="546271"/>
    <lineage>
        <taxon>Bacteria</taxon>
        <taxon>Bacillati</taxon>
        <taxon>Bacillota</taxon>
        <taxon>Negativicutes</taxon>
        <taxon>Selenomonadales</taxon>
        <taxon>Selenomonadaceae</taxon>
        <taxon>Selenomonas</taxon>
    </lineage>
</organism>
<dbReference type="InterPro" id="IPR036908">
    <property type="entry name" value="RlpA-like_sf"/>
</dbReference>
<keyword evidence="5" id="KW-1185">Reference proteome</keyword>
<gene>
    <name evidence="4" type="ordered locus">Selsp_0526</name>
</gene>
<dbReference type="AlphaFoldDB" id="F4EYU1"/>
<dbReference type="SUPFAM" id="SSF50685">
    <property type="entry name" value="Barwin-like endoglucanases"/>
    <property type="match status" value="1"/>
</dbReference>
<feature type="domain" description="DUF348" evidence="2">
    <location>
        <begin position="29"/>
        <end position="59"/>
    </location>
</feature>
<dbReference type="HOGENOM" id="CLU_036884_0_0_9"/>
<dbReference type="Pfam" id="PF06725">
    <property type="entry name" value="3D"/>
    <property type="match status" value="1"/>
</dbReference>
<feature type="domain" description="DUF348" evidence="2">
    <location>
        <begin position="88"/>
        <end position="111"/>
    </location>
</feature>
<feature type="domain" description="3D" evidence="3">
    <location>
        <begin position="193"/>
        <end position="253"/>
    </location>
</feature>
<dbReference type="Gene3D" id="2.40.40.10">
    <property type="entry name" value="RlpA-like domain"/>
    <property type="match status" value="1"/>
</dbReference>
<evidence type="ECO:0000259" key="3">
    <source>
        <dbReference type="Pfam" id="PF06725"/>
    </source>
</evidence>
<dbReference type="PANTHER" id="PTHR39160:SF4">
    <property type="entry name" value="RESUSCITATION-PROMOTING FACTOR RPFB"/>
    <property type="match status" value="1"/>
</dbReference>